<dbReference type="AlphaFoldDB" id="A0A512AKD2"/>
<feature type="compositionally biased region" description="Low complexity" evidence="1">
    <location>
        <begin position="55"/>
        <end position="112"/>
    </location>
</feature>
<evidence type="ECO:0000313" key="2">
    <source>
        <dbReference type="EMBL" id="GEO00158.1"/>
    </source>
</evidence>
<dbReference type="EMBL" id="BJYR01000013">
    <property type="protein sequence ID" value="GEO00158.1"/>
    <property type="molecule type" value="Genomic_DNA"/>
</dbReference>
<keyword evidence="3" id="KW-1185">Reference proteome</keyword>
<dbReference type="RefSeq" id="WP_147159475.1">
    <property type="nucleotide sequence ID" value="NZ_BJYR01000013.1"/>
</dbReference>
<comment type="caution">
    <text evidence="2">The sequence shown here is derived from an EMBL/GenBank/DDBJ whole genome shotgun (WGS) entry which is preliminary data.</text>
</comment>
<accession>A0A512AKD2</accession>
<evidence type="ECO:0008006" key="4">
    <source>
        <dbReference type="Google" id="ProtNLM"/>
    </source>
</evidence>
<dbReference type="PROSITE" id="PS51257">
    <property type="entry name" value="PROKAR_LIPOPROTEIN"/>
    <property type="match status" value="1"/>
</dbReference>
<dbReference type="OrthoDB" id="7511418at2"/>
<gene>
    <name evidence="2" type="ORF">NSE01_19900</name>
</gene>
<proteinExistence type="predicted"/>
<name>A0A512AKD2_9SPHN</name>
<evidence type="ECO:0000313" key="3">
    <source>
        <dbReference type="Proteomes" id="UP000321464"/>
    </source>
</evidence>
<dbReference type="Proteomes" id="UP000321464">
    <property type="component" value="Unassembled WGS sequence"/>
</dbReference>
<feature type="compositionally biased region" description="Polar residues" evidence="1">
    <location>
        <begin position="27"/>
        <end position="36"/>
    </location>
</feature>
<protein>
    <recommendedName>
        <fullName evidence="4">Lipoprotein</fullName>
    </recommendedName>
</protein>
<organism evidence="2 3">
    <name type="scientific">Novosphingobium sediminis</name>
    <dbReference type="NCBI Taxonomy" id="707214"/>
    <lineage>
        <taxon>Bacteria</taxon>
        <taxon>Pseudomonadati</taxon>
        <taxon>Pseudomonadota</taxon>
        <taxon>Alphaproteobacteria</taxon>
        <taxon>Sphingomonadales</taxon>
        <taxon>Sphingomonadaceae</taxon>
        <taxon>Novosphingobium</taxon>
    </lineage>
</organism>
<sequence length="112" mass="10636">MIRLLPTRTVIAALAPLLFLGACGKSSGPQAGSTASGEILPGSVSDAMLDTDRSQAQAPLAPAAHTAAKVDAGASADAADAAADIPTTPDGGPADAAPAAPKAAASPKPATP</sequence>
<reference evidence="2 3" key="1">
    <citation type="submission" date="2019-07" db="EMBL/GenBank/DDBJ databases">
        <title>Whole genome shotgun sequence of Novosphingobium sediminis NBRC 106119.</title>
        <authorList>
            <person name="Hosoyama A."/>
            <person name="Uohara A."/>
            <person name="Ohji S."/>
            <person name="Ichikawa N."/>
        </authorList>
    </citation>
    <scope>NUCLEOTIDE SEQUENCE [LARGE SCALE GENOMIC DNA]</scope>
    <source>
        <strain evidence="2 3">NBRC 106119</strain>
    </source>
</reference>
<feature type="region of interest" description="Disordered" evidence="1">
    <location>
        <begin position="25"/>
        <end position="112"/>
    </location>
</feature>
<evidence type="ECO:0000256" key="1">
    <source>
        <dbReference type="SAM" id="MobiDB-lite"/>
    </source>
</evidence>